<gene>
    <name evidence="6" type="ORF">LCGC14_0065500</name>
</gene>
<dbReference type="Pfam" id="PF01614">
    <property type="entry name" value="IclR_C"/>
    <property type="match status" value="1"/>
</dbReference>
<dbReference type="GO" id="GO:0003677">
    <property type="term" value="F:DNA binding"/>
    <property type="evidence" value="ECO:0007669"/>
    <property type="project" value="UniProtKB-KW"/>
</dbReference>
<dbReference type="Pfam" id="PF09339">
    <property type="entry name" value="HTH_IclR"/>
    <property type="match status" value="1"/>
</dbReference>
<protein>
    <recommendedName>
        <fullName evidence="7">HTH iclR-type domain-containing protein</fullName>
    </recommendedName>
</protein>
<keyword evidence="2" id="KW-0238">DNA-binding</keyword>
<dbReference type="Gene3D" id="1.10.10.10">
    <property type="entry name" value="Winged helix-like DNA-binding domain superfamily/Winged helix DNA-binding domain"/>
    <property type="match status" value="1"/>
</dbReference>
<feature type="domain" description="IclR-ED" evidence="5">
    <location>
        <begin position="83"/>
        <end position="264"/>
    </location>
</feature>
<dbReference type="InterPro" id="IPR005471">
    <property type="entry name" value="Tscrpt_reg_IclR_N"/>
</dbReference>
<dbReference type="InterPro" id="IPR014757">
    <property type="entry name" value="Tscrpt_reg_IclR_C"/>
</dbReference>
<dbReference type="GO" id="GO:0003700">
    <property type="term" value="F:DNA-binding transcription factor activity"/>
    <property type="evidence" value="ECO:0007669"/>
    <property type="project" value="TreeGrafter"/>
</dbReference>
<evidence type="ECO:0000259" key="5">
    <source>
        <dbReference type="PROSITE" id="PS51078"/>
    </source>
</evidence>
<dbReference type="SUPFAM" id="SSF46785">
    <property type="entry name" value="Winged helix' DNA-binding domain"/>
    <property type="match status" value="1"/>
</dbReference>
<dbReference type="Gene3D" id="3.30.450.40">
    <property type="match status" value="1"/>
</dbReference>
<dbReference type="PANTHER" id="PTHR30136">
    <property type="entry name" value="HELIX-TURN-HELIX TRANSCRIPTIONAL REGULATOR, ICLR FAMILY"/>
    <property type="match status" value="1"/>
</dbReference>
<sequence length="264" mass="29173">MNEDLENIKDPAAIKDRKFVEALSRGLDVLRAFSQGSVVMGNQDIARITGLPKPTVSRMTYTLTKLGYLSYSTQLEKYQLDSGVLALGYAYVSNLRVRQLAKPYMDEFARTTNTSVGLTCRDRLSMIYVENCRPAETTSLRMDVGVRLPLATTAAGRAYLAAMKEEERSHVITALKARSPETWAETEVGLESAFADYTKHGFCLSLGDWDRNVNAAGVPLHLQDGTLMALTCGAPSYLVSEEKVKNQLAHQLAMLARDIERLGV</sequence>
<dbReference type="InterPro" id="IPR036390">
    <property type="entry name" value="WH_DNA-bd_sf"/>
</dbReference>
<evidence type="ECO:0000256" key="3">
    <source>
        <dbReference type="ARBA" id="ARBA00023163"/>
    </source>
</evidence>
<dbReference type="PANTHER" id="PTHR30136:SF33">
    <property type="entry name" value="TRANSCRIPTIONAL REGULATORY PROTEIN"/>
    <property type="match status" value="1"/>
</dbReference>
<dbReference type="EMBL" id="LAZR01000015">
    <property type="protein sequence ID" value="KKO06742.1"/>
    <property type="molecule type" value="Genomic_DNA"/>
</dbReference>
<keyword evidence="1" id="KW-0805">Transcription regulation</keyword>
<dbReference type="SUPFAM" id="SSF55781">
    <property type="entry name" value="GAF domain-like"/>
    <property type="match status" value="1"/>
</dbReference>
<proteinExistence type="predicted"/>
<evidence type="ECO:0000313" key="6">
    <source>
        <dbReference type="EMBL" id="KKO06742.1"/>
    </source>
</evidence>
<dbReference type="PROSITE" id="PS51077">
    <property type="entry name" value="HTH_ICLR"/>
    <property type="match status" value="1"/>
</dbReference>
<accession>A0A0F9Y4E7</accession>
<organism evidence="6">
    <name type="scientific">marine sediment metagenome</name>
    <dbReference type="NCBI Taxonomy" id="412755"/>
    <lineage>
        <taxon>unclassified sequences</taxon>
        <taxon>metagenomes</taxon>
        <taxon>ecological metagenomes</taxon>
    </lineage>
</organism>
<dbReference type="SMART" id="SM00346">
    <property type="entry name" value="HTH_ICLR"/>
    <property type="match status" value="1"/>
</dbReference>
<feature type="domain" description="HTH iclR-type" evidence="4">
    <location>
        <begin position="20"/>
        <end position="82"/>
    </location>
</feature>
<name>A0A0F9Y4E7_9ZZZZ</name>
<evidence type="ECO:0000256" key="1">
    <source>
        <dbReference type="ARBA" id="ARBA00023015"/>
    </source>
</evidence>
<dbReference type="GO" id="GO:0045892">
    <property type="term" value="P:negative regulation of DNA-templated transcription"/>
    <property type="evidence" value="ECO:0007669"/>
    <property type="project" value="TreeGrafter"/>
</dbReference>
<dbReference type="InterPro" id="IPR029016">
    <property type="entry name" value="GAF-like_dom_sf"/>
</dbReference>
<dbReference type="AlphaFoldDB" id="A0A0F9Y4E7"/>
<evidence type="ECO:0000256" key="2">
    <source>
        <dbReference type="ARBA" id="ARBA00023125"/>
    </source>
</evidence>
<evidence type="ECO:0008006" key="7">
    <source>
        <dbReference type="Google" id="ProtNLM"/>
    </source>
</evidence>
<keyword evidence="3" id="KW-0804">Transcription</keyword>
<dbReference type="PROSITE" id="PS51078">
    <property type="entry name" value="ICLR_ED"/>
    <property type="match status" value="1"/>
</dbReference>
<reference evidence="6" key="1">
    <citation type="journal article" date="2015" name="Nature">
        <title>Complex archaea that bridge the gap between prokaryotes and eukaryotes.</title>
        <authorList>
            <person name="Spang A."/>
            <person name="Saw J.H."/>
            <person name="Jorgensen S.L."/>
            <person name="Zaremba-Niedzwiedzka K."/>
            <person name="Martijn J."/>
            <person name="Lind A.E."/>
            <person name="van Eijk R."/>
            <person name="Schleper C."/>
            <person name="Guy L."/>
            <person name="Ettema T.J."/>
        </authorList>
    </citation>
    <scope>NUCLEOTIDE SEQUENCE</scope>
</reference>
<evidence type="ECO:0000259" key="4">
    <source>
        <dbReference type="PROSITE" id="PS51077"/>
    </source>
</evidence>
<dbReference type="InterPro" id="IPR050707">
    <property type="entry name" value="HTH_MetabolicPath_Reg"/>
</dbReference>
<comment type="caution">
    <text evidence="6">The sequence shown here is derived from an EMBL/GenBank/DDBJ whole genome shotgun (WGS) entry which is preliminary data.</text>
</comment>
<dbReference type="InterPro" id="IPR036388">
    <property type="entry name" value="WH-like_DNA-bd_sf"/>
</dbReference>